<evidence type="ECO:0000313" key="7">
    <source>
        <dbReference type="EMBL" id="KAH9830488.1"/>
    </source>
</evidence>
<evidence type="ECO:0000313" key="8">
    <source>
        <dbReference type="Proteomes" id="UP000814176"/>
    </source>
</evidence>
<comment type="subcellular location">
    <subcellularLocation>
        <location evidence="3 4">Nucleus</location>
    </subcellularLocation>
</comment>
<keyword evidence="1 3" id="KW-0238">DNA-binding</keyword>
<dbReference type="InterPro" id="IPR009057">
    <property type="entry name" value="Homeodomain-like_sf"/>
</dbReference>
<protein>
    <recommendedName>
        <fullName evidence="6">Homeobox domain-containing protein</fullName>
    </recommendedName>
</protein>
<dbReference type="CDD" id="cd00086">
    <property type="entry name" value="homeodomain"/>
    <property type="match status" value="1"/>
</dbReference>
<dbReference type="InterPro" id="IPR051000">
    <property type="entry name" value="Homeobox_DNA-bind_prot"/>
</dbReference>
<dbReference type="InterPro" id="IPR001356">
    <property type="entry name" value="HD"/>
</dbReference>
<evidence type="ECO:0000256" key="4">
    <source>
        <dbReference type="RuleBase" id="RU000682"/>
    </source>
</evidence>
<keyword evidence="8" id="KW-1185">Reference proteome</keyword>
<dbReference type="RefSeq" id="XP_047773792.1">
    <property type="nucleotide sequence ID" value="XM_047921129.1"/>
</dbReference>
<evidence type="ECO:0000256" key="1">
    <source>
        <dbReference type="ARBA" id="ARBA00023125"/>
    </source>
</evidence>
<feature type="compositionally biased region" description="Basic and acidic residues" evidence="5">
    <location>
        <begin position="111"/>
        <end position="120"/>
    </location>
</feature>
<feature type="domain" description="Homeobox" evidence="6">
    <location>
        <begin position="11"/>
        <end position="71"/>
    </location>
</feature>
<proteinExistence type="predicted"/>
<evidence type="ECO:0000256" key="2">
    <source>
        <dbReference type="ARBA" id="ARBA00023155"/>
    </source>
</evidence>
<comment type="caution">
    <text evidence="7">The sequence shown here is derived from an EMBL/GenBank/DDBJ whole genome shotgun (WGS) entry which is preliminary data.</text>
</comment>
<keyword evidence="3 4" id="KW-0539">Nucleus</keyword>
<dbReference type="PROSITE" id="PS50071">
    <property type="entry name" value="HOMEOBOX_2"/>
    <property type="match status" value="1"/>
</dbReference>
<dbReference type="SUPFAM" id="SSF46689">
    <property type="entry name" value="Homeodomain-like"/>
    <property type="match status" value="1"/>
</dbReference>
<feature type="region of interest" description="Disordered" evidence="5">
    <location>
        <begin position="66"/>
        <end position="135"/>
    </location>
</feature>
<keyword evidence="2 3" id="KW-0371">Homeobox</keyword>
<dbReference type="PANTHER" id="PTHR24324">
    <property type="entry name" value="HOMEOBOX PROTEIN HHEX"/>
    <property type="match status" value="1"/>
</dbReference>
<evidence type="ECO:0000259" key="6">
    <source>
        <dbReference type="PROSITE" id="PS50071"/>
    </source>
</evidence>
<evidence type="ECO:0000256" key="3">
    <source>
        <dbReference type="PROSITE-ProRule" id="PRU00108"/>
    </source>
</evidence>
<name>A0ABQ8K1E1_9APHY</name>
<dbReference type="EMBL" id="JADCUA010000031">
    <property type="protein sequence ID" value="KAH9830488.1"/>
    <property type="molecule type" value="Genomic_DNA"/>
</dbReference>
<dbReference type="GeneID" id="72001861"/>
<organism evidence="7 8">
    <name type="scientific">Rhodofomes roseus</name>
    <dbReference type="NCBI Taxonomy" id="34475"/>
    <lineage>
        <taxon>Eukaryota</taxon>
        <taxon>Fungi</taxon>
        <taxon>Dikarya</taxon>
        <taxon>Basidiomycota</taxon>
        <taxon>Agaricomycotina</taxon>
        <taxon>Agaricomycetes</taxon>
        <taxon>Polyporales</taxon>
        <taxon>Rhodofomes</taxon>
    </lineage>
</organism>
<dbReference type="PANTHER" id="PTHR24324:SF9">
    <property type="entry name" value="HOMEOBOX DOMAIN-CONTAINING PROTEIN"/>
    <property type="match status" value="1"/>
</dbReference>
<dbReference type="Pfam" id="PF00046">
    <property type="entry name" value="Homeodomain"/>
    <property type="match status" value="1"/>
</dbReference>
<gene>
    <name evidence="7" type="ORF">C8Q71DRAFT_716944</name>
</gene>
<dbReference type="Proteomes" id="UP000814176">
    <property type="component" value="Unassembled WGS sequence"/>
</dbReference>
<sequence length="356" mass="40059">MLLDSSFSDLSGEKRTRRRFTREQVCLLEELYRETPHPTRERRDALAKEKNLDTRAITVWFQNKRQTERRSAMNASRKRGALKPDPFSSPFSSARGKTIHTARSSSPASDDLLRLSDMHTHTPTPCKRRRDSSCSLSLDARTVSRTLSLDQIAARAERPHAPELEVDRHAATPPRRTPRATLPFLHAPPPPRALWEAMPSSPVQPSAELAASPPLNLDLCHGRLKRRRTLEWACAKERAGGPQMDAVAEDENPLVLDLGGDTDVETEPDVHEAVTPKSNPRSGGGASIVRVESWEEERLVDGDKENRPYRWLKIRHDMVAKTEVDRKGRAQVDIRKERDEDMMDAALALCGLGGRK</sequence>
<reference evidence="7 8" key="1">
    <citation type="journal article" date="2021" name="Environ. Microbiol.">
        <title>Gene family expansions and transcriptome signatures uncover fungal adaptations to wood decay.</title>
        <authorList>
            <person name="Hage H."/>
            <person name="Miyauchi S."/>
            <person name="Viragh M."/>
            <person name="Drula E."/>
            <person name="Min B."/>
            <person name="Chaduli D."/>
            <person name="Navarro D."/>
            <person name="Favel A."/>
            <person name="Norest M."/>
            <person name="Lesage-Meessen L."/>
            <person name="Balint B."/>
            <person name="Merenyi Z."/>
            <person name="de Eugenio L."/>
            <person name="Morin E."/>
            <person name="Martinez A.T."/>
            <person name="Baldrian P."/>
            <person name="Stursova M."/>
            <person name="Martinez M.J."/>
            <person name="Novotny C."/>
            <person name="Magnuson J.K."/>
            <person name="Spatafora J.W."/>
            <person name="Maurice S."/>
            <person name="Pangilinan J."/>
            <person name="Andreopoulos W."/>
            <person name="LaButti K."/>
            <person name="Hundley H."/>
            <person name="Na H."/>
            <person name="Kuo A."/>
            <person name="Barry K."/>
            <person name="Lipzen A."/>
            <person name="Henrissat B."/>
            <person name="Riley R."/>
            <person name="Ahrendt S."/>
            <person name="Nagy L.G."/>
            <person name="Grigoriev I.V."/>
            <person name="Martin F."/>
            <person name="Rosso M.N."/>
        </authorList>
    </citation>
    <scope>NUCLEOTIDE SEQUENCE [LARGE SCALE GENOMIC DNA]</scope>
    <source>
        <strain evidence="7 8">CIRM-BRFM 1785</strain>
    </source>
</reference>
<dbReference type="SMART" id="SM00389">
    <property type="entry name" value="HOX"/>
    <property type="match status" value="1"/>
</dbReference>
<evidence type="ECO:0000256" key="5">
    <source>
        <dbReference type="SAM" id="MobiDB-lite"/>
    </source>
</evidence>
<accession>A0ABQ8K1E1</accession>
<feature type="DNA-binding region" description="Homeobox" evidence="3">
    <location>
        <begin position="13"/>
        <end position="72"/>
    </location>
</feature>
<dbReference type="Gene3D" id="1.10.10.60">
    <property type="entry name" value="Homeodomain-like"/>
    <property type="match status" value="1"/>
</dbReference>